<evidence type="ECO:0000256" key="4">
    <source>
        <dbReference type="ARBA" id="ARBA00014409"/>
    </source>
</evidence>
<evidence type="ECO:0000313" key="18">
    <source>
        <dbReference type="Proteomes" id="UP000034810"/>
    </source>
</evidence>
<dbReference type="Pfam" id="PF02867">
    <property type="entry name" value="Ribonuc_red_lgC"/>
    <property type="match status" value="1"/>
</dbReference>
<keyword evidence="7 13" id="KW-0547">Nucleotide-binding</keyword>
<comment type="cofactor">
    <cofactor evidence="1 13">
        <name>adenosylcob(III)alamin</name>
        <dbReference type="ChEBI" id="CHEBI:18408"/>
    </cofactor>
</comment>
<reference evidence="17 18" key="1">
    <citation type="journal article" date="2015" name="Nature">
        <title>rRNA introns, odd ribosomes, and small enigmatic genomes across a large radiation of phyla.</title>
        <authorList>
            <person name="Brown C.T."/>
            <person name="Hug L.A."/>
            <person name="Thomas B.C."/>
            <person name="Sharon I."/>
            <person name="Castelle C.J."/>
            <person name="Singh A."/>
            <person name="Wilkins M.J."/>
            <person name="Williams K.H."/>
            <person name="Banfield J.F."/>
        </authorList>
    </citation>
    <scope>NUCLEOTIDE SEQUENCE [LARGE SCALE GENOMIC DNA]</scope>
</reference>
<dbReference type="EC" id="1.17.4.1" evidence="3 13"/>
<dbReference type="AlphaFoldDB" id="A0A0G1CC01"/>
<organism evidence="17 18">
    <name type="scientific">Candidatus Wolfebacteria bacterium GW2011_GWC1_43_10</name>
    <dbReference type="NCBI Taxonomy" id="1619011"/>
    <lineage>
        <taxon>Bacteria</taxon>
        <taxon>Candidatus Wolfeibacteriota</taxon>
    </lineage>
</organism>
<sequence>MVTRIRKDSVVRNKYSLPLSRFFTKKDIHPFDEVRWVKYDAEVGGFEQKETEFPDFWSENAVNITASKYFRGKLGTPERETSLRQVIKRVAKTIREWGEKLKYFSGSAQAQIFEDELTHLLLYQKGSFNSPVWFNVGVKEKPQCSACFILSVEDDMNSILDWIRTEGIVFKGGSGAGINLSNLRSKKEFLSGGGASSGPVSFMRGADSVAGMIKSGGTTRRAAKMVILNIDHPDIVEFIRCKADEEKKVKALIDAGFDMSDLNNDAWTSVQFQNANNSVRITNDFMKAVETDGEWRTRFRVSGASADTYRAHDLLNEIAQAAWESGDPGVQFDTIINDWHTCPNSGRINASNPCSEYMHLDNSACNLASLNLLKFLTDEGNLDIKAFKQAVDIFILAQEIIVDGSSYPTQKITKNAHDFRELGLGFANLGALLMTKSLPYDSDGGRSWAGAITSLMSGEAYRFSAEIARRMGPFKGFSVNREPMLRVIGKHGVAAQVIDGSVLDDKILLKEAQGVWQKTLTLGKENGFRNSQVTVIAPTGTIAFMMDCDTTGVEPDFSLVKMKQLVGGGWMKIVNTSVKRSLLSLGYGEDVSDEIVSWIYEKGTVEGAPQLKEEHLSIFDCAVRPAAGTRSISWKGHVKMVAAVQPFISGAITKTFNMGAETTKDEIAEAYLMAWKVGIKAFAVYRDGSKAAQPLSTSAKKRGKESGKKEISVVRRHLPPTRHSETHKFSIVGHEGYLTYSTFGDGSPAEIFIRMAKQGSTLAGLLDAFAISVSMALQYGVPFKNLARKFIYSRFEPSGFTKNPDIRVATSIVDYIFRYLALRFLATDDLIDLGMSPALENGGSAKASEILKEIAEPVKVTVGNGDSNKNNQPDSLDKEENIVSGDSVCRNCGGMMVRTGTCMTCLQCGASSGGCS</sequence>
<evidence type="ECO:0000256" key="9">
    <source>
        <dbReference type="ARBA" id="ARBA00023157"/>
    </source>
</evidence>
<evidence type="ECO:0000256" key="11">
    <source>
        <dbReference type="ARBA" id="ARBA00025437"/>
    </source>
</evidence>
<comment type="function">
    <text evidence="11 13">Catalyzes the reduction of ribonucleotides to deoxyribonucleotides. May function to provide a pool of deoxyribonucleotide precursors for DNA repair during oxygen limitation and/or for immediate growth after restoration of oxygen.</text>
</comment>
<dbReference type="CDD" id="cd02888">
    <property type="entry name" value="RNR_II_dimer"/>
    <property type="match status" value="1"/>
</dbReference>
<dbReference type="GO" id="GO:0031419">
    <property type="term" value="F:cobalamin binding"/>
    <property type="evidence" value="ECO:0007669"/>
    <property type="project" value="UniProtKB-KW"/>
</dbReference>
<comment type="similarity">
    <text evidence="2 13">Belongs to the ribonucleoside diphosphate reductase class-2 family.</text>
</comment>
<evidence type="ECO:0000256" key="8">
    <source>
        <dbReference type="ARBA" id="ARBA00023002"/>
    </source>
</evidence>
<dbReference type="PANTHER" id="PTHR43371">
    <property type="entry name" value="VITAMIN B12-DEPENDENT RIBONUCLEOTIDE REDUCTASE"/>
    <property type="match status" value="1"/>
</dbReference>
<evidence type="ECO:0000259" key="15">
    <source>
        <dbReference type="Pfam" id="PF08471"/>
    </source>
</evidence>
<keyword evidence="6 13" id="KW-0237">DNA synthesis</keyword>
<evidence type="ECO:0000256" key="6">
    <source>
        <dbReference type="ARBA" id="ARBA00022634"/>
    </source>
</evidence>
<dbReference type="PANTHER" id="PTHR43371:SF1">
    <property type="entry name" value="RIBONUCLEOSIDE-DIPHOSPHATE REDUCTASE"/>
    <property type="match status" value="1"/>
</dbReference>
<dbReference type="NCBIfam" id="TIGR02504">
    <property type="entry name" value="NrdJ_Z"/>
    <property type="match status" value="1"/>
</dbReference>
<dbReference type="InterPro" id="IPR024434">
    <property type="entry name" value="TSCPD_dom"/>
</dbReference>
<evidence type="ECO:0000256" key="5">
    <source>
        <dbReference type="ARBA" id="ARBA00022628"/>
    </source>
</evidence>
<dbReference type="NCBIfam" id="NF005122">
    <property type="entry name" value="PRK06556.1"/>
    <property type="match status" value="1"/>
</dbReference>
<evidence type="ECO:0000256" key="1">
    <source>
        <dbReference type="ARBA" id="ARBA00001922"/>
    </source>
</evidence>
<evidence type="ECO:0000259" key="14">
    <source>
        <dbReference type="Pfam" id="PF02867"/>
    </source>
</evidence>
<keyword evidence="9" id="KW-1015">Disulfide bond</keyword>
<evidence type="ECO:0000256" key="10">
    <source>
        <dbReference type="ARBA" id="ARBA00023285"/>
    </source>
</evidence>
<keyword evidence="5 13" id="KW-0846">Cobalamin</keyword>
<dbReference type="Pfam" id="PF08471">
    <property type="entry name" value="Ribonuc_red_2_N"/>
    <property type="match status" value="1"/>
</dbReference>
<dbReference type="GO" id="GO:0071897">
    <property type="term" value="P:DNA biosynthetic process"/>
    <property type="evidence" value="ECO:0007669"/>
    <property type="project" value="UniProtKB-KW"/>
</dbReference>
<evidence type="ECO:0000259" key="16">
    <source>
        <dbReference type="Pfam" id="PF12637"/>
    </source>
</evidence>
<feature type="domain" description="Ribonucleotide reductase large subunit C-terminal" evidence="14">
    <location>
        <begin position="145"/>
        <end position="685"/>
    </location>
</feature>
<dbReference type="InterPro" id="IPR000788">
    <property type="entry name" value="RNR_lg_C"/>
</dbReference>
<evidence type="ECO:0000313" key="17">
    <source>
        <dbReference type="EMBL" id="KKS82949.1"/>
    </source>
</evidence>
<evidence type="ECO:0000256" key="7">
    <source>
        <dbReference type="ARBA" id="ARBA00022741"/>
    </source>
</evidence>
<accession>A0A0G1CC01</accession>
<dbReference type="GO" id="GO:0000166">
    <property type="term" value="F:nucleotide binding"/>
    <property type="evidence" value="ECO:0007669"/>
    <property type="project" value="UniProtKB-KW"/>
</dbReference>
<dbReference type="GO" id="GO:0004748">
    <property type="term" value="F:ribonucleoside-diphosphate reductase activity, thioredoxin disulfide as acceptor"/>
    <property type="evidence" value="ECO:0007669"/>
    <property type="project" value="UniProtKB-EC"/>
</dbReference>
<dbReference type="Gene3D" id="3.20.70.20">
    <property type="match status" value="1"/>
</dbReference>
<evidence type="ECO:0000256" key="2">
    <source>
        <dbReference type="ARBA" id="ARBA00007405"/>
    </source>
</evidence>
<dbReference type="GO" id="GO:0050897">
    <property type="term" value="F:cobalt ion binding"/>
    <property type="evidence" value="ECO:0007669"/>
    <property type="project" value="InterPro"/>
</dbReference>
<dbReference type="InterPro" id="IPR013678">
    <property type="entry name" value="RNR_2_N"/>
</dbReference>
<keyword evidence="10 13" id="KW-0170">Cobalt</keyword>
<dbReference type="InterPro" id="IPR013344">
    <property type="entry name" value="RNR_NrdJ/NrdZ"/>
</dbReference>
<comment type="caution">
    <text evidence="17">The sequence shown here is derived from an EMBL/GenBank/DDBJ whole genome shotgun (WGS) entry which is preliminary data.</text>
</comment>
<dbReference type="PRINTS" id="PR01183">
    <property type="entry name" value="RIBORDTASEM1"/>
</dbReference>
<evidence type="ECO:0000256" key="3">
    <source>
        <dbReference type="ARBA" id="ARBA00012274"/>
    </source>
</evidence>
<dbReference type="SUPFAM" id="SSF51998">
    <property type="entry name" value="PFL-like glycyl radical enzymes"/>
    <property type="match status" value="1"/>
</dbReference>
<evidence type="ECO:0000256" key="12">
    <source>
        <dbReference type="ARBA" id="ARBA00047754"/>
    </source>
</evidence>
<evidence type="ECO:0000256" key="13">
    <source>
        <dbReference type="RuleBase" id="RU364064"/>
    </source>
</evidence>
<dbReference type="Proteomes" id="UP000034810">
    <property type="component" value="Unassembled WGS sequence"/>
</dbReference>
<dbReference type="InterPro" id="IPR050862">
    <property type="entry name" value="RdRp_reductase_class-2"/>
</dbReference>
<dbReference type="EMBL" id="LCFA01000003">
    <property type="protein sequence ID" value="KKS82949.1"/>
    <property type="molecule type" value="Genomic_DNA"/>
</dbReference>
<protein>
    <recommendedName>
        <fullName evidence="4 13">Vitamin B12-dependent ribonucleotide reductase</fullName>
        <ecNumber evidence="3 13">1.17.4.1</ecNumber>
    </recommendedName>
</protein>
<dbReference type="PATRIC" id="fig|1619011.3.peg.143"/>
<dbReference type="Pfam" id="PF12637">
    <property type="entry name" value="TSCPD"/>
    <property type="match status" value="1"/>
</dbReference>
<keyword evidence="8 13" id="KW-0560">Oxidoreductase</keyword>
<feature type="domain" description="Ribonucleotide reductase class II vitamin B12-dependent N-terminal" evidence="15">
    <location>
        <begin position="46"/>
        <end position="124"/>
    </location>
</feature>
<comment type="catalytic activity">
    <reaction evidence="12 13">
        <text>a 2'-deoxyribonucleoside 5'-diphosphate + [thioredoxin]-disulfide + H2O = a ribonucleoside 5'-diphosphate + [thioredoxin]-dithiol</text>
        <dbReference type="Rhea" id="RHEA:23252"/>
        <dbReference type="Rhea" id="RHEA-COMP:10698"/>
        <dbReference type="Rhea" id="RHEA-COMP:10700"/>
        <dbReference type="ChEBI" id="CHEBI:15377"/>
        <dbReference type="ChEBI" id="CHEBI:29950"/>
        <dbReference type="ChEBI" id="CHEBI:50058"/>
        <dbReference type="ChEBI" id="CHEBI:57930"/>
        <dbReference type="ChEBI" id="CHEBI:73316"/>
        <dbReference type="EC" id="1.17.4.1"/>
    </reaction>
</comment>
<name>A0A0G1CC01_9BACT</name>
<gene>
    <name evidence="17" type="ORF">UV58_C0003G0023</name>
</gene>
<feature type="domain" description="TSCPD" evidence="16">
    <location>
        <begin position="720"/>
        <end position="821"/>
    </location>
</feature>
<proteinExistence type="inferred from homology"/>